<dbReference type="Proteomes" id="UP000199229">
    <property type="component" value="Unassembled WGS sequence"/>
</dbReference>
<keyword evidence="2" id="KW-1185">Reference proteome</keyword>
<dbReference type="EMBL" id="FOPM01000002">
    <property type="protein sequence ID" value="SFG39390.1"/>
    <property type="molecule type" value="Genomic_DNA"/>
</dbReference>
<sequence>MTAAQIAEMASMSQAEMIALAYEEAAGGDAGRALRDAIDDLLVLEEKFAEAERLVSYGFVRGDLASERR</sequence>
<dbReference type="AlphaFoldDB" id="A0A1I2RG41"/>
<name>A0A1I2RG41_9HYPH</name>
<dbReference type="STRING" id="582675.SAMN05192565_102302"/>
<gene>
    <name evidence="1" type="ORF">SAMN05192565_102302</name>
</gene>
<organism evidence="1 2">
    <name type="scientific">Methylobacterium gossipiicola</name>
    <dbReference type="NCBI Taxonomy" id="582675"/>
    <lineage>
        <taxon>Bacteria</taxon>
        <taxon>Pseudomonadati</taxon>
        <taxon>Pseudomonadota</taxon>
        <taxon>Alphaproteobacteria</taxon>
        <taxon>Hyphomicrobiales</taxon>
        <taxon>Methylobacteriaceae</taxon>
        <taxon>Methylobacterium</taxon>
    </lineage>
</organism>
<protein>
    <submittedName>
        <fullName evidence="1">Uncharacterized protein</fullName>
    </submittedName>
</protein>
<reference evidence="2" key="1">
    <citation type="submission" date="2016-10" db="EMBL/GenBank/DDBJ databases">
        <authorList>
            <person name="Varghese N."/>
            <person name="Submissions S."/>
        </authorList>
    </citation>
    <scope>NUCLEOTIDE SEQUENCE [LARGE SCALE GENOMIC DNA]</scope>
    <source>
        <strain evidence="2">Gh-105</strain>
    </source>
</reference>
<dbReference type="RefSeq" id="WP_091968790.1">
    <property type="nucleotide sequence ID" value="NZ_FOPM01000002.1"/>
</dbReference>
<accession>A0A1I2RG41</accession>
<proteinExistence type="predicted"/>
<evidence type="ECO:0000313" key="2">
    <source>
        <dbReference type="Proteomes" id="UP000199229"/>
    </source>
</evidence>
<evidence type="ECO:0000313" key="1">
    <source>
        <dbReference type="EMBL" id="SFG39390.1"/>
    </source>
</evidence>